<evidence type="ECO:0000313" key="2">
    <source>
        <dbReference type="EMBL" id="KAL3795508.1"/>
    </source>
</evidence>
<evidence type="ECO:0000256" key="1">
    <source>
        <dbReference type="SAM" id="MobiDB-lite"/>
    </source>
</evidence>
<feature type="compositionally biased region" description="Basic and acidic residues" evidence="1">
    <location>
        <begin position="112"/>
        <end position="122"/>
    </location>
</feature>
<dbReference type="EMBL" id="JALLAZ020000418">
    <property type="protein sequence ID" value="KAL3795508.1"/>
    <property type="molecule type" value="Genomic_DNA"/>
</dbReference>
<gene>
    <name evidence="2" type="ORF">ACHAW5_011308</name>
</gene>
<reference evidence="2 3" key="1">
    <citation type="submission" date="2024-10" db="EMBL/GenBank/DDBJ databases">
        <title>Updated reference genomes for cyclostephanoid diatoms.</title>
        <authorList>
            <person name="Roberts W.R."/>
            <person name="Alverson A.J."/>
        </authorList>
    </citation>
    <scope>NUCLEOTIDE SEQUENCE [LARGE SCALE GENOMIC DNA]</scope>
    <source>
        <strain evidence="2 3">AJA276-08</strain>
    </source>
</reference>
<name>A0ABD3Q5V1_9STRA</name>
<comment type="caution">
    <text evidence="2">The sequence shown here is derived from an EMBL/GenBank/DDBJ whole genome shotgun (WGS) entry which is preliminary data.</text>
</comment>
<feature type="region of interest" description="Disordered" evidence="1">
    <location>
        <begin position="96"/>
        <end position="122"/>
    </location>
</feature>
<protein>
    <submittedName>
        <fullName evidence="2">Uncharacterized protein</fullName>
    </submittedName>
</protein>
<feature type="region of interest" description="Disordered" evidence="1">
    <location>
        <begin position="50"/>
        <end position="70"/>
    </location>
</feature>
<organism evidence="2 3">
    <name type="scientific">Stephanodiscus triporus</name>
    <dbReference type="NCBI Taxonomy" id="2934178"/>
    <lineage>
        <taxon>Eukaryota</taxon>
        <taxon>Sar</taxon>
        <taxon>Stramenopiles</taxon>
        <taxon>Ochrophyta</taxon>
        <taxon>Bacillariophyta</taxon>
        <taxon>Coscinodiscophyceae</taxon>
        <taxon>Thalassiosirophycidae</taxon>
        <taxon>Stephanodiscales</taxon>
        <taxon>Stephanodiscaceae</taxon>
        <taxon>Stephanodiscus</taxon>
    </lineage>
</organism>
<keyword evidence="3" id="KW-1185">Reference proteome</keyword>
<dbReference type="Proteomes" id="UP001530315">
    <property type="component" value="Unassembled WGS sequence"/>
</dbReference>
<dbReference type="AlphaFoldDB" id="A0ABD3Q5V1"/>
<evidence type="ECO:0000313" key="3">
    <source>
        <dbReference type="Proteomes" id="UP001530315"/>
    </source>
</evidence>
<proteinExistence type="predicted"/>
<sequence length="122" mass="13284">MRKQTAAALEYFLLGIVRLRSWSSPFPQRKHDRSCCRELHLRRPPSTIFLAADDEGEPSGGGGTAENDNVEYGNSVGAVYGVSYIGGDPCGSKYNEDPFDVASTESPFKPGIPDDMKDRIAA</sequence>
<accession>A0ABD3Q5V1</accession>